<evidence type="ECO:0008006" key="3">
    <source>
        <dbReference type="Google" id="ProtNLM"/>
    </source>
</evidence>
<dbReference type="GO" id="GO:0016423">
    <property type="term" value="F:tRNA (guanine) methyltransferase activity"/>
    <property type="evidence" value="ECO:0007669"/>
    <property type="project" value="TreeGrafter"/>
</dbReference>
<dbReference type="OrthoDB" id="241340at2759"/>
<reference evidence="2" key="2">
    <citation type="journal article" date="2015" name="Genome Biol.">
        <title>Comparative genomics of Steinernema reveals deeply conserved gene regulatory networks.</title>
        <authorList>
            <person name="Dillman A.R."/>
            <person name="Macchietto M."/>
            <person name="Porter C.F."/>
            <person name="Rogers A."/>
            <person name="Williams B."/>
            <person name="Antoshechkin I."/>
            <person name="Lee M.M."/>
            <person name="Goodwin Z."/>
            <person name="Lu X."/>
            <person name="Lewis E.E."/>
            <person name="Goodrich-Blair H."/>
            <person name="Stock S.P."/>
            <person name="Adams B.J."/>
            <person name="Sternberg P.W."/>
            <person name="Mortazavi A."/>
        </authorList>
    </citation>
    <scope>NUCLEOTIDE SEQUENCE [LARGE SCALE GENOMIC DNA]</scope>
    <source>
        <strain evidence="2">ALL</strain>
    </source>
</reference>
<proteinExistence type="predicted"/>
<feature type="region of interest" description="Disordered" evidence="1">
    <location>
        <begin position="1"/>
        <end position="26"/>
    </location>
</feature>
<comment type="caution">
    <text evidence="2">The sequence shown here is derived from an EMBL/GenBank/DDBJ whole genome shotgun (WGS) entry which is preliminary data.</text>
</comment>
<name>A0A4V6A5T9_STECR</name>
<sequence length="987" mass="112286">MEHESEFGQLYDAGLGGGPSQLRKEESDWTEEVDAWVARFTSDVEEAKSAICEALQGERGAEPLAPLVPVLVEKIPSASKALRSICLLRLLGNPDSRVARKAGGETLMILAEKEGCKEKRIRWWKYAELMNMLEEPQFHLINPVLGIFDWLVEECVKEAARTGGDSDPDELGWNYGQLAFAKAMNHTNGWIRSWTIEKAVKLPTILFRKDYDFIFTQLMPALNGIDTFWRLVEKSVLKDFLNDLHEFFQNITEDILWQGSERTPRDEVEDEFYQRLLASLTDNWTPLPLFFLSATLATLKPYHYDAYKTSDCPTIRNVISAVMKIQQIPLKQQTLANLMSFFIRTVKWGELSELREFLRPITKPTIMWRTCQDALKETFTDYLSLEAEFPYKEEKENEEEEIAICGQRVGAALTVLDSAPTNGDSPDTQKGTCRRCVDQMSLEPEWSSVELLFFIVTQTINREIPEIAEQIEILDILERVACEFQKSTHYVPAIRMFFGVLFESNACNSERAIEKFMTFMEKASLNTSIAAMLATLVEKHYEKLSVDWVTPVVEMAKFGPIPKHEAKVMEAAFEMVFSDPFMGFAFPSFFDQIHRSSKLCRATGILVAQKMCKNKGAEFQQKFVDEAVRFANEADESSSRSYGLSMAHRVKTRIGQLMILLDLEKADQKDIYDYLMGCFLDSCQQYSVTLIAEWMLVRMCLRDKGIYETFLNSAGPMAKKRIGSVASWINVLMHVARIDRTEEGVGTFFKAVFPWVSAQNFAIRCSAIASLKVVYGEFFGQDWCQDNFGYIEALISFDLEPAGNTKRVVQDLVSDFYFGYLQANEDLCLEAVLKVLPAKTGMPADELIEKEVFQLLGESLKYQLDNLYMRDGRSVVYSGLAKSSCSAPEMLSDSQLSKEFVDRDMFSMQRKINVKNGREVEKLDDNKSLIVIASLIDKAQNLGGLARTSEIFGVKKLVVANSDITKNQDFKALSMSAENWLPLEQWK</sequence>
<reference evidence="2" key="1">
    <citation type="submission" date="2013-11" db="EMBL/GenBank/DDBJ databases">
        <authorList>
            <person name="Sternberg P."/>
            <person name="Dillman A."/>
            <person name="Macchietto M."/>
        </authorList>
    </citation>
    <scope>NUCLEOTIDE SEQUENCE</scope>
    <source>
        <strain evidence="2">ALL</strain>
    </source>
</reference>
<dbReference type="InterPro" id="IPR045330">
    <property type="entry name" value="TRM3/TARBP1"/>
</dbReference>
<gene>
    <name evidence="2" type="ORF">L596_006977</name>
</gene>
<dbReference type="EMBL" id="AZBU02000002">
    <property type="protein sequence ID" value="TKR92295.1"/>
    <property type="molecule type" value="Genomic_DNA"/>
</dbReference>
<dbReference type="InterPro" id="IPR029026">
    <property type="entry name" value="tRNA_m1G_MTases_N"/>
</dbReference>
<evidence type="ECO:0000256" key="1">
    <source>
        <dbReference type="SAM" id="MobiDB-lite"/>
    </source>
</evidence>
<dbReference type="SUPFAM" id="SSF75217">
    <property type="entry name" value="alpha/beta knot"/>
    <property type="match status" value="1"/>
</dbReference>
<dbReference type="GO" id="GO:0030488">
    <property type="term" value="P:tRNA methylation"/>
    <property type="evidence" value="ECO:0007669"/>
    <property type="project" value="TreeGrafter"/>
</dbReference>
<dbReference type="PANTHER" id="PTHR12029">
    <property type="entry name" value="RNA METHYLTRANSFERASE"/>
    <property type="match status" value="1"/>
</dbReference>
<dbReference type="InterPro" id="IPR029028">
    <property type="entry name" value="Alpha/beta_knot_MTases"/>
</dbReference>
<dbReference type="PANTHER" id="PTHR12029:SF11">
    <property type="entry name" value="METHYLTRANSFERASE TARBP1-RELATED"/>
    <property type="match status" value="1"/>
</dbReference>
<organism evidence="2">
    <name type="scientific">Steinernema carpocapsae</name>
    <name type="common">Entomopathogenic nematode</name>
    <dbReference type="NCBI Taxonomy" id="34508"/>
    <lineage>
        <taxon>Eukaryota</taxon>
        <taxon>Metazoa</taxon>
        <taxon>Ecdysozoa</taxon>
        <taxon>Nematoda</taxon>
        <taxon>Chromadorea</taxon>
        <taxon>Rhabditida</taxon>
        <taxon>Tylenchina</taxon>
        <taxon>Panagrolaimomorpha</taxon>
        <taxon>Strongyloidoidea</taxon>
        <taxon>Steinernematidae</taxon>
        <taxon>Steinernema</taxon>
    </lineage>
</organism>
<dbReference type="Gene3D" id="3.40.1280.10">
    <property type="match status" value="1"/>
</dbReference>
<reference evidence="2" key="3">
    <citation type="journal article" date="2019" name="G3 (Bethesda)">
        <title>Hybrid Assembly of the Genome of the Entomopathogenic Nematode Steinernema carpocapsae Identifies the X-Chromosome.</title>
        <authorList>
            <person name="Serra L."/>
            <person name="Macchietto M."/>
            <person name="Macias-Munoz A."/>
            <person name="McGill C.J."/>
            <person name="Rodriguez I.M."/>
            <person name="Rodriguez B."/>
            <person name="Murad R."/>
            <person name="Mortazavi A."/>
        </authorList>
    </citation>
    <scope>NUCLEOTIDE SEQUENCE</scope>
    <source>
        <strain evidence="2">ALL</strain>
    </source>
</reference>
<dbReference type="AlphaFoldDB" id="A0A4V6A5T9"/>
<protein>
    <recommendedName>
        <fullName evidence="3">tRNA/rRNA methyltransferase SpoU type domain-containing protein</fullName>
    </recommendedName>
</protein>
<accession>A0A4V6A5T9</accession>
<evidence type="ECO:0000313" key="2">
    <source>
        <dbReference type="EMBL" id="TKR92295.1"/>
    </source>
</evidence>